<dbReference type="EMBL" id="FPKW01000004">
    <property type="protein sequence ID" value="SFZ92984.1"/>
    <property type="molecule type" value="Genomic_DNA"/>
</dbReference>
<dbReference type="OrthoDB" id="9792278at2"/>
<dbReference type="GO" id="GO:0009116">
    <property type="term" value="P:nucleoside metabolic process"/>
    <property type="evidence" value="ECO:0007669"/>
    <property type="project" value="InterPro"/>
</dbReference>
<keyword evidence="3" id="KW-1185">Reference proteome</keyword>
<proteinExistence type="predicted"/>
<dbReference type="GO" id="GO:0005829">
    <property type="term" value="C:cytosol"/>
    <property type="evidence" value="ECO:0007669"/>
    <property type="project" value="TreeGrafter"/>
</dbReference>
<evidence type="ECO:0000313" key="3">
    <source>
        <dbReference type="Proteomes" id="UP000182034"/>
    </source>
</evidence>
<name>A0A1K2IL91_9FLAO</name>
<dbReference type="RefSeq" id="WP_072408561.1">
    <property type="nucleotide sequence ID" value="NZ_FPKW01000004.1"/>
</dbReference>
<gene>
    <name evidence="2" type="ORF">SAMN05216324_10474</name>
</gene>
<evidence type="ECO:0000313" key="2">
    <source>
        <dbReference type="EMBL" id="SFZ92984.1"/>
    </source>
</evidence>
<dbReference type="GO" id="GO:0008782">
    <property type="term" value="F:adenosylhomocysteine nucleosidase activity"/>
    <property type="evidence" value="ECO:0007669"/>
    <property type="project" value="TreeGrafter"/>
</dbReference>
<sequence>MKPILILTALEVERQAIEKHLTNIETENHPATGTDYKKGEYIKGDGTAVSVIVGRTDQTNVNASLETERALEYYKPAYIFFSGVAGGLKDVGVGDIVIGQNVIGIERGKEKKDTFFPRPQFGASSYELERLASNYSTSQLWKNRAKELLDAEFNPEIKVFTGTIASGEKVDASIESDLHKRIEQNASHALAIEMEGLGFLEVCRTRPTVKSLLLRGISDMVEDKTTMDSKGSQPYASQNVSAFLFGVIDNINFGNEQSETPTSKLTEIMTKLYPGGLRENGIWENAGGNLALIPLAQSGKGQWVEAIRILTRGGGGNITAKTLIEAVLQDYAQNIDLLALYKSL</sequence>
<dbReference type="InterPro" id="IPR035994">
    <property type="entry name" value="Nucleoside_phosphorylase_sf"/>
</dbReference>
<dbReference type="STRING" id="1612149.SAMN05216324_10474"/>
<dbReference type="PANTHER" id="PTHR46832">
    <property type="entry name" value="5'-METHYLTHIOADENOSINE/S-ADENOSYLHOMOCYSTEINE NUCLEOSIDASE"/>
    <property type="match status" value="1"/>
</dbReference>
<feature type="domain" description="Nucleoside phosphorylase" evidence="1">
    <location>
        <begin position="3"/>
        <end position="246"/>
    </location>
</feature>
<organism evidence="2 3">
    <name type="scientific">Chryseobacterium limigenitum</name>
    <dbReference type="NCBI Taxonomy" id="1612149"/>
    <lineage>
        <taxon>Bacteria</taxon>
        <taxon>Pseudomonadati</taxon>
        <taxon>Bacteroidota</taxon>
        <taxon>Flavobacteriia</taxon>
        <taxon>Flavobacteriales</taxon>
        <taxon>Weeksellaceae</taxon>
        <taxon>Chryseobacterium group</taxon>
        <taxon>Chryseobacterium</taxon>
    </lineage>
</organism>
<dbReference type="GO" id="GO:0019284">
    <property type="term" value="P:L-methionine salvage from S-adenosylmethionine"/>
    <property type="evidence" value="ECO:0007669"/>
    <property type="project" value="TreeGrafter"/>
</dbReference>
<accession>A0A1K2IL91</accession>
<dbReference type="CDD" id="cd09008">
    <property type="entry name" value="MTAN"/>
    <property type="match status" value="1"/>
</dbReference>
<dbReference type="PANTHER" id="PTHR46832:SF1">
    <property type="entry name" value="5'-METHYLTHIOADENOSINE_S-ADENOSYLHOMOCYSTEINE NUCLEOSIDASE"/>
    <property type="match status" value="1"/>
</dbReference>
<dbReference type="Proteomes" id="UP000182034">
    <property type="component" value="Unassembled WGS sequence"/>
</dbReference>
<evidence type="ECO:0000259" key="1">
    <source>
        <dbReference type="Pfam" id="PF01048"/>
    </source>
</evidence>
<protein>
    <submittedName>
        <fullName evidence="2">Nucleoside phosphorylase</fullName>
    </submittedName>
</protein>
<dbReference type="Pfam" id="PF01048">
    <property type="entry name" value="PNP_UDP_1"/>
    <property type="match status" value="1"/>
</dbReference>
<dbReference type="GO" id="GO:0008930">
    <property type="term" value="F:methylthioadenosine nucleosidase activity"/>
    <property type="evidence" value="ECO:0007669"/>
    <property type="project" value="TreeGrafter"/>
</dbReference>
<dbReference type="AlphaFoldDB" id="A0A1K2IL91"/>
<dbReference type="InterPro" id="IPR000845">
    <property type="entry name" value="Nucleoside_phosphorylase_d"/>
</dbReference>
<reference evidence="3" key="1">
    <citation type="submission" date="2016-10" db="EMBL/GenBank/DDBJ databases">
        <authorList>
            <person name="Varghese N."/>
            <person name="Submissions S."/>
        </authorList>
    </citation>
    <scope>NUCLEOTIDE SEQUENCE [LARGE SCALE GENOMIC DNA]</scope>
    <source>
        <strain evidence="3">SUR2</strain>
    </source>
</reference>
<dbReference type="Gene3D" id="3.40.50.1580">
    <property type="entry name" value="Nucleoside phosphorylase domain"/>
    <property type="match status" value="1"/>
</dbReference>
<dbReference type="SUPFAM" id="SSF53167">
    <property type="entry name" value="Purine and uridine phosphorylases"/>
    <property type="match status" value="1"/>
</dbReference>